<comment type="similarity">
    <text evidence="1">Belongs to the protein kinase superfamily. CMGC Ser/Thr protein kinase family. CDC2/CDKX subfamily.</text>
</comment>
<proteinExistence type="inferred from homology"/>
<dbReference type="STRING" id="542762.A0A4S4E561"/>
<keyword evidence="9" id="KW-0418">Kinase</keyword>
<evidence type="ECO:0000256" key="5">
    <source>
        <dbReference type="ARBA" id="ARBA00022618"/>
    </source>
</evidence>
<dbReference type="GO" id="GO:0005524">
    <property type="term" value="F:ATP binding"/>
    <property type="evidence" value="ECO:0007669"/>
    <property type="project" value="UniProtKB-KW"/>
</dbReference>
<dbReference type="Gene3D" id="3.30.200.20">
    <property type="entry name" value="Phosphorylase Kinase, domain 1"/>
    <property type="match status" value="2"/>
</dbReference>
<evidence type="ECO:0000256" key="10">
    <source>
        <dbReference type="ARBA" id="ARBA00022840"/>
    </source>
</evidence>
<feature type="domain" description="Protein kinase" evidence="14">
    <location>
        <begin position="7"/>
        <end position="284"/>
    </location>
</feature>
<dbReference type="Proteomes" id="UP000306102">
    <property type="component" value="Unassembled WGS sequence"/>
</dbReference>
<evidence type="ECO:0000256" key="3">
    <source>
        <dbReference type="ARBA" id="ARBA00022527"/>
    </source>
</evidence>
<evidence type="ECO:0000256" key="8">
    <source>
        <dbReference type="ARBA" id="ARBA00022776"/>
    </source>
</evidence>
<evidence type="ECO:0000256" key="1">
    <source>
        <dbReference type="ARBA" id="ARBA00006485"/>
    </source>
</evidence>
<keyword evidence="6" id="KW-0808">Transferase</keyword>
<evidence type="ECO:0000313" key="15">
    <source>
        <dbReference type="EMBL" id="THG11109.1"/>
    </source>
</evidence>
<comment type="caution">
    <text evidence="15">The sequence shown here is derived from an EMBL/GenBank/DDBJ whole genome shotgun (WGS) entry which is preliminary data.</text>
</comment>
<evidence type="ECO:0000256" key="2">
    <source>
        <dbReference type="ARBA" id="ARBA00012425"/>
    </source>
</evidence>
<evidence type="ECO:0000256" key="4">
    <source>
        <dbReference type="ARBA" id="ARBA00022553"/>
    </source>
</evidence>
<keyword evidence="8" id="KW-0498">Mitosis</keyword>
<keyword evidence="3" id="KW-0723">Serine/threonine-protein kinase</keyword>
<dbReference type="PROSITE" id="PS50011">
    <property type="entry name" value="PROTEIN_KINASE_DOM"/>
    <property type="match status" value="2"/>
</dbReference>
<keyword evidence="16" id="KW-1185">Reference proteome</keyword>
<dbReference type="GO" id="GO:0051301">
    <property type="term" value="P:cell division"/>
    <property type="evidence" value="ECO:0007669"/>
    <property type="project" value="UniProtKB-KW"/>
</dbReference>
<dbReference type="EC" id="2.7.11.22" evidence="2"/>
<evidence type="ECO:0000256" key="12">
    <source>
        <dbReference type="ARBA" id="ARBA00047811"/>
    </source>
</evidence>
<dbReference type="InterPro" id="IPR000719">
    <property type="entry name" value="Prot_kinase_dom"/>
</dbReference>
<keyword evidence="10" id="KW-0067">ATP-binding</keyword>
<dbReference type="PANTHER" id="PTHR24056:SF548">
    <property type="entry name" value="CYCLIN-DEPENDENT KINASE A-1"/>
    <property type="match status" value="1"/>
</dbReference>
<dbReference type="PANTHER" id="PTHR24056">
    <property type="entry name" value="CELL DIVISION PROTEIN KINASE"/>
    <property type="match status" value="1"/>
</dbReference>
<dbReference type="InterPro" id="IPR011009">
    <property type="entry name" value="Kinase-like_dom_sf"/>
</dbReference>
<accession>A0A4S4E561</accession>
<gene>
    <name evidence="15" type="ORF">TEA_027752</name>
</gene>
<dbReference type="FunFam" id="1.10.510.10:FF:000624">
    <property type="entry name" value="Mitogen-activated protein kinase"/>
    <property type="match status" value="2"/>
</dbReference>
<dbReference type="GO" id="GO:0004693">
    <property type="term" value="F:cyclin-dependent protein serine/threonine kinase activity"/>
    <property type="evidence" value="ECO:0007669"/>
    <property type="project" value="UniProtKB-EC"/>
</dbReference>
<feature type="domain" description="Protein kinase" evidence="14">
    <location>
        <begin position="317"/>
        <end position="589"/>
    </location>
</feature>
<keyword evidence="11" id="KW-0131">Cell cycle</keyword>
<dbReference type="Pfam" id="PF00069">
    <property type="entry name" value="Pkinase"/>
    <property type="match status" value="2"/>
</dbReference>
<comment type="catalytic activity">
    <reaction evidence="12">
        <text>L-threonyl-[protein] + ATP = O-phospho-L-threonyl-[protein] + ADP + H(+)</text>
        <dbReference type="Rhea" id="RHEA:46608"/>
        <dbReference type="Rhea" id="RHEA-COMP:11060"/>
        <dbReference type="Rhea" id="RHEA-COMP:11605"/>
        <dbReference type="ChEBI" id="CHEBI:15378"/>
        <dbReference type="ChEBI" id="CHEBI:30013"/>
        <dbReference type="ChEBI" id="CHEBI:30616"/>
        <dbReference type="ChEBI" id="CHEBI:61977"/>
        <dbReference type="ChEBI" id="CHEBI:456216"/>
        <dbReference type="EC" id="2.7.11.22"/>
    </reaction>
</comment>
<dbReference type="GO" id="GO:0000082">
    <property type="term" value="P:G1/S transition of mitotic cell cycle"/>
    <property type="evidence" value="ECO:0007669"/>
    <property type="project" value="TreeGrafter"/>
</dbReference>
<dbReference type="Gene3D" id="1.10.510.10">
    <property type="entry name" value="Transferase(Phosphotransferase) domain 1"/>
    <property type="match status" value="2"/>
</dbReference>
<evidence type="ECO:0000256" key="6">
    <source>
        <dbReference type="ARBA" id="ARBA00022679"/>
    </source>
</evidence>
<keyword evidence="7" id="KW-0547">Nucleotide-binding</keyword>
<dbReference type="GO" id="GO:0005634">
    <property type="term" value="C:nucleus"/>
    <property type="evidence" value="ECO:0007669"/>
    <property type="project" value="TreeGrafter"/>
</dbReference>
<dbReference type="GO" id="GO:0010468">
    <property type="term" value="P:regulation of gene expression"/>
    <property type="evidence" value="ECO:0007669"/>
    <property type="project" value="TreeGrafter"/>
</dbReference>
<organism evidence="15 16">
    <name type="scientific">Camellia sinensis var. sinensis</name>
    <name type="common">China tea</name>
    <dbReference type="NCBI Taxonomy" id="542762"/>
    <lineage>
        <taxon>Eukaryota</taxon>
        <taxon>Viridiplantae</taxon>
        <taxon>Streptophyta</taxon>
        <taxon>Embryophyta</taxon>
        <taxon>Tracheophyta</taxon>
        <taxon>Spermatophyta</taxon>
        <taxon>Magnoliopsida</taxon>
        <taxon>eudicotyledons</taxon>
        <taxon>Gunneridae</taxon>
        <taxon>Pentapetalae</taxon>
        <taxon>asterids</taxon>
        <taxon>Ericales</taxon>
        <taxon>Theaceae</taxon>
        <taxon>Camellia</taxon>
    </lineage>
</organism>
<evidence type="ECO:0000256" key="11">
    <source>
        <dbReference type="ARBA" id="ARBA00023306"/>
    </source>
</evidence>
<dbReference type="GO" id="GO:0051445">
    <property type="term" value="P:regulation of meiotic cell cycle"/>
    <property type="evidence" value="ECO:0007669"/>
    <property type="project" value="TreeGrafter"/>
</dbReference>
<dbReference type="GO" id="GO:0010389">
    <property type="term" value="P:regulation of G2/M transition of mitotic cell cycle"/>
    <property type="evidence" value="ECO:0007669"/>
    <property type="project" value="TreeGrafter"/>
</dbReference>
<dbReference type="GO" id="GO:0000307">
    <property type="term" value="C:cyclin-dependent protein kinase holoenzyme complex"/>
    <property type="evidence" value="ECO:0007669"/>
    <property type="project" value="TreeGrafter"/>
</dbReference>
<dbReference type="SUPFAM" id="SSF56112">
    <property type="entry name" value="Protein kinase-like (PK-like)"/>
    <property type="match status" value="2"/>
</dbReference>
<dbReference type="AlphaFoldDB" id="A0A4S4E561"/>
<evidence type="ECO:0000313" key="16">
    <source>
        <dbReference type="Proteomes" id="UP000306102"/>
    </source>
</evidence>
<name>A0A4S4E561_CAMSN</name>
<dbReference type="GO" id="GO:0005737">
    <property type="term" value="C:cytoplasm"/>
    <property type="evidence" value="ECO:0007669"/>
    <property type="project" value="TreeGrafter"/>
</dbReference>
<evidence type="ECO:0000256" key="9">
    <source>
        <dbReference type="ARBA" id="ARBA00022777"/>
    </source>
</evidence>
<reference evidence="15 16" key="1">
    <citation type="journal article" date="2018" name="Proc. Natl. Acad. Sci. U.S.A.">
        <title>Draft genome sequence of Camellia sinensis var. sinensis provides insights into the evolution of the tea genome and tea quality.</title>
        <authorList>
            <person name="Wei C."/>
            <person name="Yang H."/>
            <person name="Wang S."/>
            <person name="Zhao J."/>
            <person name="Liu C."/>
            <person name="Gao L."/>
            <person name="Xia E."/>
            <person name="Lu Y."/>
            <person name="Tai Y."/>
            <person name="She G."/>
            <person name="Sun J."/>
            <person name="Cao H."/>
            <person name="Tong W."/>
            <person name="Gao Q."/>
            <person name="Li Y."/>
            <person name="Deng W."/>
            <person name="Jiang X."/>
            <person name="Wang W."/>
            <person name="Chen Q."/>
            <person name="Zhang S."/>
            <person name="Li H."/>
            <person name="Wu J."/>
            <person name="Wang P."/>
            <person name="Li P."/>
            <person name="Shi C."/>
            <person name="Zheng F."/>
            <person name="Jian J."/>
            <person name="Huang B."/>
            <person name="Shan D."/>
            <person name="Shi M."/>
            <person name="Fang C."/>
            <person name="Yue Y."/>
            <person name="Li F."/>
            <person name="Li D."/>
            <person name="Wei S."/>
            <person name="Han B."/>
            <person name="Jiang C."/>
            <person name="Yin Y."/>
            <person name="Xia T."/>
            <person name="Zhang Z."/>
            <person name="Bennetzen J.L."/>
            <person name="Zhao S."/>
            <person name="Wan X."/>
        </authorList>
    </citation>
    <scope>NUCLEOTIDE SEQUENCE [LARGE SCALE GENOMIC DNA]</scope>
    <source>
        <strain evidence="16">cv. Shuchazao</strain>
        <tissue evidence="15">Leaf</tissue>
    </source>
</reference>
<dbReference type="EMBL" id="SDRB02007454">
    <property type="protein sequence ID" value="THG11109.1"/>
    <property type="molecule type" value="Genomic_DNA"/>
</dbReference>
<keyword evidence="5" id="KW-0132">Cell division</keyword>
<dbReference type="InterPro" id="IPR050108">
    <property type="entry name" value="CDK"/>
</dbReference>
<keyword evidence="4" id="KW-0597">Phosphoprotein</keyword>
<evidence type="ECO:0000259" key="14">
    <source>
        <dbReference type="PROSITE" id="PS50011"/>
    </source>
</evidence>
<dbReference type="GO" id="GO:0030332">
    <property type="term" value="F:cyclin binding"/>
    <property type="evidence" value="ECO:0007669"/>
    <property type="project" value="TreeGrafter"/>
</dbReference>
<sequence length="648" mass="73351">MLMYCQYKIFGTIELGETGCIYRAINSQTNQMVILKRETFLKGNEGVPCSIIREISFLKEMEHTNIVKLLDVVNKERSVYLVMEYMDLNLRKYMMDTSPDIMKKPRIIKNFLHQILEGLAYCHSNEILHRGLKPESLLLDHGNQSIVKIADFGTARSIFVPARRHTEGRKVTSQWYRAPELLLGAQKYTKAVDMWAVGCIFAEMAIQQPLFAATTEIEQLNKIFSILGKPCEATWPGVTALFPTLASFVDCIPKDLNKVLPDLEPDGVDLVYGSKPQVYLHSMISQNTDFDDLLPLESQISFADYGFIHCGRLPDQMEKYKLFGPMERGSSIYQALDVVTNELVCLRRECFLNREQGVPSSVIREISFMREMQHRNILRLLDVVNKERSVHLVTEHVELDLRKFMDTSPEIVKTPSVTKDFLHQILCGLDYCHSHNILHRGLNPGSLMLDHRSRSTVKIAGFGSARTFGVPADAYTEGGKLQVETPWYRAPELMLGELNYSSPVDVWSVGCLFAEMVTQQPLFATTSQVEQLRRIFSIMGKPTEETWPGVTSLCPYLENFAVNEPKNLADEVPGLEPDGVDLLSVCPSLSLSLSLSSILWRLMTIIFHPMLALSDAAFGAPLTAYLYFLKNLCQTVQLLLTTQEPEIV</sequence>
<evidence type="ECO:0000256" key="7">
    <source>
        <dbReference type="ARBA" id="ARBA00022741"/>
    </source>
</evidence>
<protein>
    <recommendedName>
        <fullName evidence="2">cyclin-dependent kinase</fullName>
        <ecNumber evidence="2">2.7.11.22</ecNumber>
    </recommendedName>
</protein>
<evidence type="ECO:0000256" key="13">
    <source>
        <dbReference type="ARBA" id="ARBA00048367"/>
    </source>
</evidence>
<comment type="catalytic activity">
    <reaction evidence="13">
        <text>L-seryl-[protein] + ATP = O-phospho-L-seryl-[protein] + ADP + H(+)</text>
        <dbReference type="Rhea" id="RHEA:17989"/>
        <dbReference type="Rhea" id="RHEA-COMP:9863"/>
        <dbReference type="Rhea" id="RHEA-COMP:11604"/>
        <dbReference type="ChEBI" id="CHEBI:15378"/>
        <dbReference type="ChEBI" id="CHEBI:29999"/>
        <dbReference type="ChEBI" id="CHEBI:30616"/>
        <dbReference type="ChEBI" id="CHEBI:83421"/>
        <dbReference type="ChEBI" id="CHEBI:456216"/>
        <dbReference type="EC" id="2.7.11.22"/>
    </reaction>
</comment>
<dbReference type="GO" id="GO:0007165">
    <property type="term" value="P:signal transduction"/>
    <property type="evidence" value="ECO:0007669"/>
    <property type="project" value="TreeGrafter"/>
</dbReference>